<dbReference type="EMBL" id="BJOL01000013">
    <property type="protein sequence ID" value="GED58324.1"/>
    <property type="molecule type" value="Genomic_DNA"/>
</dbReference>
<dbReference type="Proteomes" id="UP000197781">
    <property type="component" value="Chromosome"/>
</dbReference>
<dbReference type="OrthoDB" id="9791482at2"/>
<evidence type="ECO:0000313" key="3">
    <source>
        <dbReference type="EMBL" id="GED58324.1"/>
    </source>
</evidence>
<reference evidence="3 7" key="3">
    <citation type="submission" date="2019-06" db="EMBL/GenBank/DDBJ databases">
        <title>Whole genome shotgun sequence of Brevibacillus formosus NBRC 15716.</title>
        <authorList>
            <person name="Hosoyama A."/>
            <person name="Uohara A."/>
            <person name="Ohji S."/>
            <person name="Ichikawa N."/>
        </authorList>
    </citation>
    <scope>NUCLEOTIDE SEQUENCE [LARGE SCALE GENOMIC DNA]</scope>
    <source>
        <strain evidence="3 7">NBRC 15716</strain>
    </source>
</reference>
<dbReference type="KEGG" id="bfm:BP422_13925"/>
<evidence type="ECO:0000256" key="1">
    <source>
        <dbReference type="ARBA" id="ARBA00005721"/>
    </source>
</evidence>
<evidence type="ECO:0000313" key="4">
    <source>
        <dbReference type="EMBL" id="KLI00902.1"/>
    </source>
</evidence>
<dbReference type="GeneID" id="95752008"/>
<sequence>MTVEMNTSLGKIDVTEDVIARIAGGAAMEVFGLVGMASRKALKDGIAELLGRDNLSKGVVVHNTNGEVVLDMHIIVSYGVKISEVAGNVQRRVRYTLEQTVGIDVTAVNIFVQGVRTDRDM</sequence>
<evidence type="ECO:0000313" key="7">
    <source>
        <dbReference type="Proteomes" id="UP000319498"/>
    </source>
</evidence>
<dbReference type="Pfam" id="PF03780">
    <property type="entry name" value="Asp23"/>
    <property type="match status" value="1"/>
</dbReference>
<accession>A0A0H0SVL3</accession>
<reference evidence="4 5" key="1">
    <citation type="submission" date="2015-05" db="EMBL/GenBank/DDBJ databases">
        <title>Genome sequencing project for genomic taxonomy and phylogenomics of Bacillus-like bacteria.</title>
        <authorList>
            <person name="Liu B."/>
            <person name="Wang J."/>
            <person name="Zhu Y."/>
            <person name="Liu G."/>
            <person name="Chen Q."/>
            <person name="Chen Z."/>
            <person name="Lan J."/>
            <person name="Che J."/>
            <person name="Ge C."/>
            <person name="Shi H."/>
            <person name="Pan Z."/>
            <person name="Liu X."/>
        </authorList>
    </citation>
    <scope>NUCLEOTIDE SEQUENCE [LARGE SCALE GENOMIC DNA]</scope>
    <source>
        <strain evidence="4 5">DSM 9885</strain>
    </source>
</reference>
<dbReference type="EMBL" id="LDCN01000001">
    <property type="protein sequence ID" value="KLI00902.1"/>
    <property type="molecule type" value="Genomic_DNA"/>
</dbReference>
<evidence type="ECO:0000313" key="6">
    <source>
        <dbReference type="Proteomes" id="UP000197781"/>
    </source>
</evidence>
<organism evidence="2 6">
    <name type="scientific">Brevibacillus formosus</name>
    <dbReference type="NCBI Taxonomy" id="54913"/>
    <lineage>
        <taxon>Bacteria</taxon>
        <taxon>Bacillati</taxon>
        <taxon>Bacillota</taxon>
        <taxon>Bacilli</taxon>
        <taxon>Bacillales</taxon>
        <taxon>Paenibacillaceae</taxon>
        <taxon>Brevibacillus</taxon>
    </lineage>
</organism>
<proteinExistence type="inferred from homology"/>
<gene>
    <name evidence="4" type="ORF">AA984_03030</name>
    <name evidence="3" type="ORF">BFO01nite_24560</name>
    <name evidence="2" type="ORF">BP422_13925</name>
</gene>
<evidence type="ECO:0000313" key="5">
    <source>
        <dbReference type="Proteomes" id="UP000035218"/>
    </source>
</evidence>
<dbReference type="InterPro" id="IPR005531">
    <property type="entry name" value="Asp23"/>
</dbReference>
<evidence type="ECO:0008006" key="8">
    <source>
        <dbReference type="Google" id="ProtNLM"/>
    </source>
</evidence>
<dbReference type="PANTHER" id="PTHR34297:SF2">
    <property type="entry name" value="ASP23_GLS24 FAMILY ENVELOPE STRESS RESPONSE PROTEIN"/>
    <property type="match status" value="1"/>
</dbReference>
<dbReference type="EMBL" id="CP018145">
    <property type="protein sequence ID" value="ASJ54562.1"/>
    <property type="molecule type" value="Genomic_DNA"/>
</dbReference>
<keyword evidence="7" id="KW-1185">Reference proteome</keyword>
<evidence type="ECO:0000313" key="2">
    <source>
        <dbReference type="EMBL" id="ASJ54562.1"/>
    </source>
</evidence>
<dbReference type="PANTHER" id="PTHR34297">
    <property type="entry name" value="HYPOTHETICAL CYTOSOLIC PROTEIN-RELATED"/>
    <property type="match status" value="1"/>
</dbReference>
<protein>
    <recommendedName>
        <fullName evidence="8">Asp23/Gls24 family envelope stress response protein</fullName>
    </recommendedName>
</protein>
<dbReference type="Proteomes" id="UP000319498">
    <property type="component" value="Unassembled WGS sequence"/>
</dbReference>
<name>A0A0H0SVL3_9BACL</name>
<comment type="similarity">
    <text evidence="1">Belongs to the asp23 family.</text>
</comment>
<dbReference type="AlphaFoldDB" id="A0A0H0SVL3"/>
<dbReference type="Proteomes" id="UP000035218">
    <property type="component" value="Unassembled WGS sequence"/>
</dbReference>
<dbReference type="RefSeq" id="WP_007728362.1">
    <property type="nucleotide sequence ID" value="NZ_BJOL01000013.1"/>
</dbReference>
<reference evidence="2 6" key="2">
    <citation type="submission" date="2016-11" db="EMBL/GenBank/DDBJ databases">
        <authorList>
            <person name="Jaros S."/>
            <person name="Januszkiewicz K."/>
            <person name="Wedrychowicz H."/>
        </authorList>
    </citation>
    <scope>NUCLEOTIDE SEQUENCE [LARGE SCALE GENOMIC DNA]</scope>
    <source>
        <strain evidence="2 6">NF2</strain>
    </source>
</reference>